<evidence type="ECO:0000256" key="1">
    <source>
        <dbReference type="ARBA" id="ARBA00022723"/>
    </source>
</evidence>
<evidence type="ECO:0000259" key="7">
    <source>
        <dbReference type="PROSITE" id="PS50950"/>
    </source>
</evidence>
<protein>
    <recommendedName>
        <fullName evidence="7">THAP-type domain-containing protein</fullName>
    </recommendedName>
</protein>
<evidence type="ECO:0000256" key="6">
    <source>
        <dbReference type="SAM" id="MobiDB-lite"/>
    </source>
</evidence>
<sequence length="730" mass="82757">MTKCIVAGCSSSTTKGDKVHNVPSVRKKADRKTWLSNVNRLDLMCKPQKIVVCNKHFHRKCYQKNLRVEYMEGKIQYDLVPGSVPTIVQRGKMGPSRDVLGDVTNTVLHRTSPAHPVVSSAVPRKHAETQTEDQPVDSSTQCDPASISIDHSYTCPKMYSPPRPKMSTPARPKMSSPARPKMSTQSRKLCELLQLDISSVHLLDSTDLEFELTSDESEMCVDDEKCDPTFEPATEEITSSSSGSSLSVEDLNESSFIVYGQCLNELLAGVRCIKCDKQCMITNTYMKGSSLTVYFQCSNFHDFQWSTQQSSGRFPHGNLQIAAAALFSGQNYSVLTQFAALLGLRFLHRTSYNAIQSSHLFRLVNDAWNSHQSELLETYKGKIVCLAGDGRCDSPGFSAKYGTYTVMDIQTNVILGFHVTQCTETSSSVHMEKHGLEKCLGHLQDNEITVDVLATDRHVQIRKYLTDKWPDINHQFDVWHLAKSVGKKLSKKSKQKGCERLSTWIKSVVNHLWWCCATCDGNGDVLVEKWLSIVHHVCNRHVFPGHHVTECCHGRLEPTVERKTKWLKMQSPEHQALTNVVTNKLLVKDIRQLTLFCHTGALESYHALLLKYMPKRIHYSLEGMIARTQLAALDHNHNVNRAQATVKTGSRKGEKRFRTEFSKLSKSWIAKKMYEKKSYEYLEILMEKTLETEKLNCTRPNRRSLPPNISRNEKPRKEIIVQGRVSRFGK</sequence>
<dbReference type="PANTHER" id="PTHR31751">
    <property type="entry name" value="SI:CH211-108C17.2-RELATED-RELATED"/>
    <property type="match status" value="1"/>
</dbReference>
<feature type="domain" description="THAP-type" evidence="7">
    <location>
        <begin position="1"/>
        <end position="88"/>
    </location>
</feature>
<keyword evidence="2 5" id="KW-0863">Zinc-finger</keyword>
<reference evidence="8" key="1">
    <citation type="submission" date="2022-11" db="EMBL/GenBank/DDBJ databases">
        <title>Centuries of genome instability and evolution in soft-shell clam transmissible cancer (bioRxiv).</title>
        <authorList>
            <person name="Hart S.F.M."/>
            <person name="Yonemitsu M.A."/>
            <person name="Giersch R.M."/>
            <person name="Beal B.F."/>
            <person name="Arriagada G."/>
            <person name="Davis B.W."/>
            <person name="Ostrander E.A."/>
            <person name="Goff S.P."/>
            <person name="Metzger M.J."/>
        </authorList>
    </citation>
    <scope>NUCLEOTIDE SEQUENCE</scope>
    <source>
        <strain evidence="8">MELC-2E11</strain>
        <tissue evidence="8">Siphon/mantle</tissue>
    </source>
</reference>
<keyword evidence="4 5" id="KW-0238">DNA-binding</keyword>
<dbReference type="InterPro" id="IPR006612">
    <property type="entry name" value="THAP_Znf"/>
</dbReference>
<gene>
    <name evidence="8" type="ORF">MAR_000320</name>
</gene>
<evidence type="ECO:0000256" key="4">
    <source>
        <dbReference type="ARBA" id="ARBA00023125"/>
    </source>
</evidence>
<dbReference type="Pfam" id="PF05485">
    <property type="entry name" value="THAP"/>
    <property type="match status" value="1"/>
</dbReference>
<dbReference type="EMBL" id="CP111022">
    <property type="protein sequence ID" value="WAR18482.1"/>
    <property type="molecule type" value="Genomic_DNA"/>
</dbReference>
<evidence type="ECO:0000256" key="2">
    <source>
        <dbReference type="ARBA" id="ARBA00022771"/>
    </source>
</evidence>
<accession>A0ABY7FA55</accession>
<keyword evidence="1" id="KW-0479">Metal-binding</keyword>
<name>A0ABY7FA55_MYAAR</name>
<keyword evidence="3" id="KW-0862">Zinc</keyword>
<evidence type="ECO:0000256" key="5">
    <source>
        <dbReference type="PROSITE-ProRule" id="PRU00309"/>
    </source>
</evidence>
<dbReference type="PROSITE" id="PS50950">
    <property type="entry name" value="ZF_THAP"/>
    <property type="match status" value="1"/>
</dbReference>
<evidence type="ECO:0000313" key="9">
    <source>
        <dbReference type="Proteomes" id="UP001164746"/>
    </source>
</evidence>
<organism evidence="8 9">
    <name type="scientific">Mya arenaria</name>
    <name type="common">Soft-shell clam</name>
    <dbReference type="NCBI Taxonomy" id="6604"/>
    <lineage>
        <taxon>Eukaryota</taxon>
        <taxon>Metazoa</taxon>
        <taxon>Spiralia</taxon>
        <taxon>Lophotrochozoa</taxon>
        <taxon>Mollusca</taxon>
        <taxon>Bivalvia</taxon>
        <taxon>Autobranchia</taxon>
        <taxon>Heteroconchia</taxon>
        <taxon>Euheterodonta</taxon>
        <taxon>Imparidentia</taxon>
        <taxon>Neoheterodontei</taxon>
        <taxon>Myida</taxon>
        <taxon>Myoidea</taxon>
        <taxon>Myidae</taxon>
        <taxon>Mya</taxon>
    </lineage>
</organism>
<evidence type="ECO:0000313" key="8">
    <source>
        <dbReference type="EMBL" id="WAR18482.1"/>
    </source>
</evidence>
<feature type="region of interest" description="Disordered" evidence="6">
    <location>
        <begin position="111"/>
        <end position="183"/>
    </location>
</feature>
<dbReference type="Proteomes" id="UP001164746">
    <property type="component" value="Chromosome 11"/>
</dbReference>
<dbReference type="SMART" id="SM00980">
    <property type="entry name" value="THAP"/>
    <property type="match status" value="1"/>
</dbReference>
<evidence type="ECO:0000256" key="3">
    <source>
        <dbReference type="ARBA" id="ARBA00022833"/>
    </source>
</evidence>
<dbReference type="PANTHER" id="PTHR31751:SF42">
    <property type="entry name" value="PROTEIN CBG10204"/>
    <property type="match status" value="1"/>
</dbReference>
<dbReference type="SUPFAM" id="SSF57716">
    <property type="entry name" value="Glucocorticoid receptor-like (DNA-binding domain)"/>
    <property type="match status" value="1"/>
</dbReference>
<proteinExistence type="predicted"/>
<keyword evidence="9" id="KW-1185">Reference proteome</keyword>